<keyword evidence="1" id="KW-0812">Transmembrane</keyword>
<evidence type="ECO:0000256" key="1">
    <source>
        <dbReference type="SAM" id="Phobius"/>
    </source>
</evidence>
<dbReference type="EMBL" id="JANSUY010000005">
    <property type="protein sequence ID" value="MCR9015292.1"/>
    <property type="molecule type" value="Genomic_DNA"/>
</dbReference>
<evidence type="ECO:0000313" key="2">
    <source>
        <dbReference type="EMBL" id="MCR9015292.1"/>
    </source>
</evidence>
<protein>
    <submittedName>
        <fullName evidence="2">Uncharacterized protein</fullName>
    </submittedName>
</protein>
<organism evidence="2 3">
    <name type="scientific">Aquiflexum gelatinilyticum</name>
    <dbReference type="NCBI Taxonomy" id="2961943"/>
    <lineage>
        <taxon>Bacteria</taxon>
        <taxon>Pseudomonadati</taxon>
        <taxon>Bacteroidota</taxon>
        <taxon>Cytophagia</taxon>
        <taxon>Cytophagales</taxon>
        <taxon>Cyclobacteriaceae</taxon>
        <taxon>Aquiflexum</taxon>
    </lineage>
</organism>
<feature type="transmembrane region" description="Helical" evidence="1">
    <location>
        <begin position="12"/>
        <end position="35"/>
    </location>
</feature>
<sequence length="131" mass="15002">MKKFLTPNFAANGILLITSATLVFHFLILFGIIPFENTWGGRLENREQMIVFESISILITILVIIAVAIRIGYLNWDVKHKLLSVFFYILSLVFGLNTLGNIFADNDFEKFFATPLTLILAIFCWRLAKEK</sequence>
<name>A0A9X2P4S2_9BACT</name>
<reference evidence="2" key="1">
    <citation type="submission" date="2022-08" db="EMBL/GenBank/DDBJ databases">
        <authorList>
            <person name="Zhang D."/>
        </authorList>
    </citation>
    <scope>NUCLEOTIDE SEQUENCE</scope>
    <source>
        <strain evidence="2">XJ19-11</strain>
    </source>
</reference>
<gene>
    <name evidence="2" type="ORF">NU887_09615</name>
</gene>
<evidence type="ECO:0000313" key="3">
    <source>
        <dbReference type="Proteomes" id="UP001142175"/>
    </source>
</evidence>
<feature type="transmembrane region" description="Helical" evidence="1">
    <location>
        <begin position="85"/>
        <end position="104"/>
    </location>
</feature>
<dbReference type="Proteomes" id="UP001142175">
    <property type="component" value="Unassembled WGS sequence"/>
</dbReference>
<feature type="transmembrane region" description="Helical" evidence="1">
    <location>
        <begin position="110"/>
        <end position="128"/>
    </location>
</feature>
<feature type="transmembrane region" description="Helical" evidence="1">
    <location>
        <begin position="55"/>
        <end position="73"/>
    </location>
</feature>
<comment type="caution">
    <text evidence="2">The sequence shown here is derived from an EMBL/GenBank/DDBJ whole genome shotgun (WGS) entry which is preliminary data.</text>
</comment>
<accession>A0A9X2P4S2</accession>
<dbReference type="RefSeq" id="WP_258423149.1">
    <property type="nucleotide sequence ID" value="NZ_JANSUY010000005.1"/>
</dbReference>
<keyword evidence="1" id="KW-1133">Transmembrane helix</keyword>
<keyword evidence="3" id="KW-1185">Reference proteome</keyword>
<dbReference type="AlphaFoldDB" id="A0A9X2P4S2"/>
<proteinExistence type="predicted"/>
<keyword evidence="1" id="KW-0472">Membrane</keyword>